<protein>
    <submittedName>
        <fullName evidence="3">Uncharacterized protein</fullName>
    </submittedName>
</protein>
<feature type="compositionally biased region" description="Gly residues" evidence="2">
    <location>
        <begin position="266"/>
        <end position="288"/>
    </location>
</feature>
<dbReference type="EMBL" id="JAEHOC010000014">
    <property type="protein sequence ID" value="KAG2435923.1"/>
    <property type="molecule type" value="Genomic_DNA"/>
</dbReference>
<dbReference type="OrthoDB" id="547258at2759"/>
<name>A0A835SZ97_CHLIN</name>
<feature type="compositionally biased region" description="Acidic residues" evidence="2">
    <location>
        <begin position="426"/>
        <end position="435"/>
    </location>
</feature>
<organism evidence="3 4">
    <name type="scientific">Chlamydomonas incerta</name>
    <dbReference type="NCBI Taxonomy" id="51695"/>
    <lineage>
        <taxon>Eukaryota</taxon>
        <taxon>Viridiplantae</taxon>
        <taxon>Chlorophyta</taxon>
        <taxon>core chlorophytes</taxon>
        <taxon>Chlorophyceae</taxon>
        <taxon>CS clade</taxon>
        <taxon>Chlamydomonadales</taxon>
        <taxon>Chlamydomonadaceae</taxon>
        <taxon>Chlamydomonas</taxon>
    </lineage>
</organism>
<feature type="region of interest" description="Disordered" evidence="2">
    <location>
        <begin position="248"/>
        <end position="327"/>
    </location>
</feature>
<feature type="region of interest" description="Disordered" evidence="2">
    <location>
        <begin position="368"/>
        <end position="442"/>
    </location>
</feature>
<reference evidence="3" key="1">
    <citation type="journal article" date="2020" name="bioRxiv">
        <title>Comparative genomics of Chlamydomonas.</title>
        <authorList>
            <person name="Craig R.J."/>
            <person name="Hasan A.R."/>
            <person name="Ness R.W."/>
            <person name="Keightley P.D."/>
        </authorList>
    </citation>
    <scope>NUCLEOTIDE SEQUENCE</scope>
    <source>
        <strain evidence="3">SAG 7.73</strain>
    </source>
</reference>
<evidence type="ECO:0000313" key="3">
    <source>
        <dbReference type="EMBL" id="KAG2435923.1"/>
    </source>
</evidence>
<sequence length="442" mass="44976">MSRASAKGKYARVVDTDAGKCFLLVQWPDAAVLEEQGFDMVLFHARSMRTFVGKGLKLMHGFLYPELWMPLAERALAQGLESVSAAGVTFTFDVNTGQLQWIWAPGAAGKDLGAAAVVQKVVLTALPPDQPGTALQLEAMLGAVFDNFYLLQHACEQLDRQLGLKAAELAARSQELQKSHEAHQAEMADMYIKVALALNAKTDKLVDQRDRIQQLEAQVKTLQEQLHHAVGVNGVSAMDAVQGGYGGGAGTEARGQSRRAAAGAAAAGGGAGPGVGRGEGPGGAGRAAGGACPMDVDGATGAGAQGSDSDEDLGLRRGPGAAPTATAAAPVAAEVEAAGPSWAPAPVYASLGATQVDEDLLLAETQPAARGPLLPPPGAAPLQSQERAAPQQQQGHASGAASAAAAQPAAAPGRSGPATWGLGLGGDDDDSDDDAALGLRLR</sequence>
<comment type="caution">
    <text evidence="3">The sequence shown here is derived from an EMBL/GenBank/DDBJ whole genome shotgun (WGS) entry which is preliminary data.</text>
</comment>
<keyword evidence="1" id="KW-0175">Coiled coil</keyword>
<evidence type="ECO:0000256" key="1">
    <source>
        <dbReference type="SAM" id="Coils"/>
    </source>
</evidence>
<gene>
    <name evidence="3" type="ORF">HXX76_007118</name>
</gene>
<dbReference type="AlphaFoldDB" id="A0A835SZ97"/>
<feature type="compositionally biased region" description="Low complexity" evidence="2">
    <location>
        <begin position="251"/>
        <end position="265"/>
    </location>
</feature>
<feature type="compositionally biased region" description="Low complexity" evidence="2">
    <location>
        <begin position="380"/>
        <end position="418"/>
    </location>
</feature>
<evidence type="ECO:0000313" key="4">
    <source>
        <dbReference type="Proteomes" id="UP000650467"/>
    </source>
</evidence>
<feature type="coiled-coil region" evidence="1">
    <location>
        <begin position="166"/>
        <end position="232"/>
    </location>
</feature>
<proteinExistence type="predicted"/>
<evidence type="ECO:0000256" key="2">
    <source>
        <dbReference type="SAM" id="MobiDB-lite"/>
    </source>
</evidence>
<dbReference type="Proteomes" id="UP000650467">
    <property type="component" value="Unassembled WGS sequence"/>
</dbReference>
<accession>A0A835SZ97</accession>
<keyword evidence="4" id="KW-1185">Reference proteome</keyword>